<dbReference type="PROSITE" id="PS50943">
    <property type="entry name" value="HTH_CROC1"/>
    <property type="match status" value="1"/>
</dbReference>
<dbReference type="SUPFAM" id="SSF47413">
    <property type="entry name" value="lambda repressor-like DNA-binding domains"/>
    <property type="match status" value="1"/>
</dbReference>
<proteinExistence type="predicted"/>
<dbReference type="SMART" id="SM00530">
    <property type="entry name" value="HTH_XRE"/>
    <property type="match status" value="1"/>
</dbReference>
<dbReference type="EMBL" id="KT351733">
    <property type="protein sequence ID" value="ALG88446.1"/>
    <property type="molecule type" value="Genomic_DNA"/>
</dbReference>
<accession>A0A0N9NB28</accession>
<dbReference type="Gene3D" id="1.10.260.40">
    <property type="entry name" value="lambda repressor-like DNA-binding domains"/>
    <property type="match status" value="1"/>
</dbReference>
<sequence>MTPTNNLNALPLSLVKFNRRVGAFIRQRRVAQNLTGTELGRIMHLSQQQISRYERGANSITLYQLNQFILTLGVTWEDFLHDVIDPLTSVDEQVKQQVFPVLTGTSWC</sequence>
<dbReference type="GO" id="GO:0003677">
    <property type="term" value="F:DNA binding"/>
    <property type="evidence" value="ECO:0007669"/>
    <property type="project" value="InterPro"/>
</dbReference>
<protein>
    <submittedName>
        <fullName evidence="2">Transcriptional regulator, y4mF family</fullName>
    </submittedName>
</protein>
<dbReference type="InterPro" id="IPR010982">
    <property type="entry name" value="Lambda_DNA-bd_dom_sf"/>
</dbReference>
<reference evidence="2" key="2">
    <citation type="submission" date="2015-07" db="EMBL/GenBank/DDBJ databases">
        <authorList>
            <person name="Welte C."/>
            <person name="de Graaf R."/>
            <person name="van den Bosch T.J.M."/>
            <person name="Op den Camp H."/>
            <person name="van Dam N."/>
            <person name="Jetten M."/>
        </authorList>
    </citation>
    <scope>NUCLEOTIDE SEQUENCE</scope>
    <source>
        <plasmid evidence="2">Drgb2</plasmid>
    </source>
</reference>
<dbReference type="RefSeq" id="WP_181375448.1">
    <property type="nucleotide sequence ID" value="NZ_KT351733.1"/>
</dbReference>
<dbReference type="Pfam" id="PF01381">
    <property type="entry name" value="HTH_3"/>
    <property type="match status" value="1"/>
</dbReference>
<organism evidence="2">
    <name type="scientific">Pectobacterium carotovorum</name>
    <name type="common">Erwinia carotovora</name>
    <dbReference type="NCBI Taxonomy" id="554"/>
    <lineage>
        <taxon>Bacteria</taxon>
        <taxon>Pseudomonadati</taxon>
        <taxon>Pseudomonadota</taxon>
        <taxon>Gammaproteobacteria</taxon>
        <taxon>Enterobacterales</taxon>
        <taxon>Pectobacteriaceae</taxon>
        <taxon>Pectobacterium</taxon>
    </lineage>
</organism>
<evidence type="ECO:0000313" key="2">
    <source>
        <dbReference type="EMBL" id="ALG88446.1"/>
    </source>
</evidence>
<feature type="domain" description="HTH cro/C1-type" evidence="1">
    <location>
        <begin position="25"/>
        <end position="79"/>
    </location>
</feature>
<evidence type="ECO:0000259" key="1">
    <source>
        <dbReference type="PROSITE" id="PS50943"/>
    </source>
</evidence>
<geneLocation type="plasmid" evidence="2">
    <name>Drgb2</name>
</geneLocation>
<keyword evidence="2" id="KW-0614">Plasmid</keyword>
<dbReference type="InterPro" id="IPR001387">
    <property type="entry name" value="Cro/C1-type_HTH"/>
</dbReference>
<reference evidence="2" key="1">
    <citation type="journal article" date="2015" name="Environ. Microbiol.">
        <title>Plasmids from the gut microbiome of cabbage root fly larvae encode SaxA that catalyses the conversion of the plant toxin 2-phenylethyl isothiocyanate.</title>
        <authorList>
            <person name="Welte C.U."/>
            <person name="de Graaf R.M."/>
            <person name="van den Bosch T.J."/>
            <person name="Op den Camp H.J."/>
            <person name="van Dam N.M."/>
            <person name="Jetten M.S."/>
        </authorList>
    </citation>
    <scope>NUCLEOTIDE SEQUENCE</scope>
    <source>
        <plasmid evidence="2">Drgb2</plasmid>
    </source>
</reference>
<dbReference type="AlphaFoldDB" id="A0A0N9NB28"/>
<dbReference type="CDD" id="cd00093">
    <property type="entry name" value="HTH_XRE"/>
    <property type="match status" value="1"/>
</dbReference>
<name>A0A0N9NB28_PECCA</name>